<organism evidence="1 2">
    <name type="scientific">Stutzerimonas frequens</name>
    <dbReference type="NCBI Taxonomy" id="2968969"/>
    <lineage>
        <taxon>Bacteria</taxon>
        <taxon>Pseudomonadati</taxon>
        <taxon>Pseudomonadota</taxon>
        <taxon>Gammaproteobacteria</taxon>
        <taxon>Pseudomonadales</taxon>
        <taxon>Pseudomonadaceae</taxon>
        <taxon>Stutzerimonas</taxon>
    </lineage>
</organism>
<dbReference type="RefSeq" id="WP_267930981.1">
    <property type="nucleotide sequence ID" value="NZ_CP113257.1"/>
</dbReference>
<name>A0AA47HXT4_9GAMM</name>
<evidence type="ECO:0000313" key="2">
    <source>
        <dbReference type="Proteomes" id="UP001164632"/>
    </source>
</evidence>
<protein>
    <submittedName>
        <fullName evidence="1">DUF2855 family protein</fullName>
    </submittedName>
</protein>
<accession>A0AA47HXT4</accession>
<dbReference type="Pfam" id="PF11017">
    <property type="entry name" value="DUF2855"/>
    <property type="match status" value="1"/>
</dbReference>
<dbReference type="AlphaFoldDB" id="A0AA47HXT4"/>
<dbReference type="Proteomes" id="UP001164632">
    <property type="component" value="Chromosome"/>
</dbReference>
<gene>
    <name evidence="1" type="ORF">OSV15_17640</name>
</gene>
<proteinExistence type="predicted"/>
<dbReference type="EMBL" id="CP113257">
    <property type="protein sequence ID" value="WAE51480.1"/>
    <property type="molecule type" value="Genomic_DNA"/>
</dbReference>
<sequence>MASTAVLDFLVDRDDLSRSELREQQLDAEALAPGQALLRIDRFAFTANNITYAVMGEAMHYWQFFPAPAGKGLIPVWGFAEVQASRCEGVEPGGRFYGYYPMSTHLVVEPVQVKESGFVDGSEHRRPLPILYNQYLSCSHDPLYRAGSEALQMLLRPLFTTSFLLDDFFADNHFFNAERLVLTSASSKTAIGMAYLLHRDRGQREQRYEIVGLTSPANRAFVEGLGCYDRVLGYDQVTELDAGVPTATVDFAGNGELLGRLHAHFAAQLRHSCLVGASHWHQRGGLPKNLPGAAPQLFFAPAQAEKRLLGWGSAGFHQRLAERWSAFTAFTGQWLNVEHELGPDAVKRVYREVLAGHASPQTGHILSLSSSRGGSI</sequence>
<evidence type="ECO:0000313" key="1">
    <source>
        <dbReference type="EMBL" id="WAE51480.1"/>
    </source>
</evidence>
<reference evidence="1" key="1">
    <citation type="submission" date="2022-11" db="EMBL/GenBank/DDBJ databases">
        <title>Genomic of Pseudomonas TF18.</title>
        <authorList>
            <person name="Liu T."/>
        </authorList>
    </citation>
    <scope>NUCLEOTIDE SEQUENCE</scope>
    <source>
        <strain evidence="1">TF18</strain>
    </source>
</reference>
<dbReference type="InterPro" id="IPR021276">
    <property type="entry name" value="DUF2855"/>
</dbReference>